<dbReference type="PANTHER" id="PTHR13483:SF3">
    <property type="entry name" value="BOX C_D SNORNA PROTEIN 1"/>
    <property type="match status" value="1"/>
</dbReference>
<dbReference type="InterPro" id="IPR007529">
    <property type="entry name" value="Znf_HIT"/>
</dbReference>
<comment type="similarity">
    <text evidence="6">Belongs to the BCD1 family.</text>
</comment>
<dbReference type="PANTHER" id="PTHR13483">
    <property type="entry name" value="BOX C_D SNORNA PROTEIN 1-RELATED"/>
    <property type="match status" value="1"/>
</dbReference>
<feature type="region of interest" description="Disordered" evidence="8">
    <location>
        <begin position="312"/>
        <end position="338"/>
    </location>
</feature>
<dbReference type="EMBL" id="WIUZ02000011">
    <property type="protein sequence ID" value="KAF9783023.1"/>
    <property type="molecule type" value="Genomic_DNA"/>
</dbReference>
<dbReference type="InterPro" id="IPR057721">
    <property type="entry name" value="BCD1_alpha/beta"/>
</dbReference>
<evidence type="ECO:0000256" key="1">
    <source>
        <dbReference type="ARBA" id="ARBA00022553"/>
    </source>
</evidence>
<keyword evidence="4" id="KW-0862">Zinc</keyword>
<dbReference type="InterPro" id="IPR051639">
    <property type="entry name" value="BCD1"/>
</dbReference>
<evidence type="ECO:0000256" key="4">
    <source>
        <dbReference type="ARBA" id="ARBA00022833"/>
    </source>
</evidence>
<dbReference type="Pfam" id="PF25790">
    <property type="entry name" value="BCD1"/>
    <property type="match status" value="1"/>
</dbReference>
<dbReference type="GO" id="GO:0048254">
    <property type="term" value="P:snoRNA localization"/>
    <property type="evidence" value="ECO:0007669"/>
    <property type="project" value="TreeGrafter"/>
</dbReference>
<keyword evidence="1" id="KW-0597">Phosphoprotein</keyword>
<evidence type="ECO:0000256" key="7">
    <source>
        <dbReference type="PROSITE-ProRule" id="PRU00453"/>
    </source>
</evidence>
<evidence type="ECO:0000313" key="10">
    <source>
        <dbReference type="EMBL" id="KAF9783023.1"/>
    </source>
</evidence>
<feature type="region of interest" description="Disordered" evidence="8">
    <location>
        <begin position="356"/>
        <end position="412"/>
    </location>
</feature>
<gene>
    <name evidence="10" type="ORF">BJ322DRAFT_1009023</name>
</gene>
<evidence type="ECO:0000256" key="3">
    <source>
        <dbReference type="ARBA" id="ARBA00022771"/>
    </source>
</evidence>
<dbReference type="AlphaFoldDB" id="A0A9P6HBB1"/>
<dbReference type="GO" id="GO:0000492">
    <property type="term" value="P:box C/D snoRNP assembly"/>
    <property type="evidence" value="ECO:0007669"/>
    <property type="project" value="TreeGrafter"/>
</dbReference>
<comment type="function">
    <text evidence="5">Required for box C/D snoRNAs accumulation involved in snoRNA processing, snoRNA transport to the nucleolus and ribosome biogenesis.</text>
</comment>
<keyword evidence="11" id="KW-1185">Reference proteome</keyword>
<sequence length="444" mass="49690">MNPFDNSENQAEVTPVPSTSAAELCTFCPSRPLAQPVKYTCPRCSLKTCSAACSSLHKTQTGCTGERDKVKYVPMKEYGYGALMDDYVYLEDVGRKAKEWGRDIAKGKYQVTERDRVGGGRRKKSKKEALQIQLEVREIPLVLLPPGMERKKMNQSYWDSRQKKIHLTIEFLFVNGHGTTDSIRLMTHKNDIDQPLLTILQTHVGDKLKQAAKQQAKSKANSSKTEATLEWLKELVFPNPPDQLESFAPPLCLIRSTKSSSPSLPRTSIKRFKSRSYHSLDPFQKLSQSLRRREFVEFPLIEVWEKDAFTDSGFTESDQHSGLYEKAVEDTDGRPRKRRKVEIMGKKRGEAIVKGLLGGYGSSEDGEEDNDQGSPEGLVVLGQYEESEGEGMASPDAMGESEGSDFEGEVADPAVLIQQLKSAGFEFDSVALDDEELDWGDDEP</sequence>
<proteinExistence type="inferred from homology"/>
<evidence type="ECO:0000313" key="11">
    <source>
        <dbReference type="Proteomes" id="UP000736335"/>
    </source>
</evidence>
<reference evidence="10" key="2">
    <citation type="submission" date="2020-11" db="EMBL/GenBank/DDBJ databases">
        <authorList>
            <consortium name="DOE Joint Genome Institute"/>
            <person name="Kuo A."/>
            <person name="Miyauchi S."/>
            <person name="Kiss E."/>
            <person name="Drula E."/>
            <person name="Kohler A."/>
            <person name="Sanchez-Garcia M."/>
            <person name="Andreopoulos B."/>
            <person name="Barry K.W."/>
            <person name="Bonito G."/>
            <person name="Buee M."/>
            <person name="Carver A."/>
            <person name="Chen C."/>
            <person name="Cichocki N."/>
            <person name="Clum A."/>
            <person name="Culley D."/>
            <person name="Crous P.W."/>
            <person name="Fauchery L."/>
            <person name="Girlanda M."/>
            <person name="Hayes R."/>
            <person name="Keri Z."/>
            <person name="Labutti K."/>
            <person name="Lipzen A."/>
            <person name="Lombard V."/>
            <person name="Magnuson J."/>
            <person name="Maillard F."/>
            <person name="Morin E."/>
            <person name="Murat C."/>
            <person name="Nolan M."/>
            <person name="Ohm R."/>
            <person name="Pangilinan J."/>
            <person name="Pereira M."/>
            <person name="Perotto S."/>
            <person name="Peter M."/>
            <person name="Riley R."/>
            <person name="Sitrit Y."/>
            <person name="Stielow B."/>
            <person name="Szollosi G."/>
            <person name="Zifcakova L."/>
            <person name="Stursova M."/>
            <person name="Spatafora J.W."/>
            <person name="Tedersoo L."/>
            <person name="Vaario L.-M."/>
            <person name="Yamada A."/>
            <person name="Yan M."/>
            <person name="Wang P."/>
            <person name="Xu J."/>
            <person name="Bruns T."/>
            <person name="Baldrian P."/>
            <person name="Vilgalys R."/>
            <person name="Henrissat B."/>
            <person name="Grigoriev I.V."/>
            <person name="Hibbett D."/>
            <person name="Nagy L.G."/>
            <person name="Martin F.M."/>
        </authorList>
    </citation>
    <scope>NUCLEOTIDE SEQUENCE</scope>
    <source>
        <strain evidence="10">UH-Tt-Lm1</strain>
    </source>
</reference>
<dbReference type="GO" id="GO:0000463">
    <property type="term" value="P:maturation of LSU-rRNA from tricistronic rRNA transcript (SSU-rRNA, 5.8S rRNA, LSU-rRNA)"/>
    <property type="evidence" value="ECO:0007669"/>
    <property type="project" value="TreeGrafter"/>
</dbReference>
<dbReference type="OrthoDB" id="272357at2759"/>
<evidence type="ECO:0000256" key="8">
    <source>
        <dbReference type="SAM" id="MobiDB-lite"/>
    </source>
</evidence>
<dbReference type="GO" id="GO:0070761">
    <property type="term" value="C:pre-snoRNP complex"/>
    <property type="evidence" value="ECO:0007669"/>
    <property type="project" value="TreeGrafter"/>
</dbReference>
<dbReference type="PROSITE" id="PS51083">
    <property type="entry name" value="ZF_HIT"/>
    <property type="match status" value="1"/>
</dbReference>
<reference evidence="10" key="1">
    <citation type="journal article" date="2020" name="Nat. Commun.">
        <title>Large-scale genome sequencing of mycorrhizal fungi provides insights into the early evolution of symbiotic traits.</title>
        <authorList>
            <person name="Miyauchi S."/>
            <person name="Kiss E."/>
            <person name="Kuo A."/>
            <person name="Drula E."/>
            <person name="Kohler A."/>
            <person name="Sanchez-Garcia M."/>
            <person name="Morin E."/>
            <person name="Andreopoulos B."/>
            <person name="Barry K.W."/>
            <person name="Bonito G."/>
            <person name="Buee M."/>
            <person name="Carver A."/>
            <person name="Chen C."/>
            <person name="Cichocki N."/>
            <person name="Clum A."/>
            <person name="Culley D."/>
            <person name="Crous P.W."/>
            <person name="Fauchery L."/>
            <person name="Girlanda M."/>
            <person name="Hayes R.D."/>
            <person name="Keri Z."/>
            <person name="LaButti K."/>
            <person name="Lipzen A."/>
            <person name="Lombard V."/>
            <person name="Magnuson J."/>
            <person name="Maillard F."/>
            <person name="Murat C."/>
            <person name="Nolan M."/>
            <person name="Ohm R.A."/>
            <person name="Pangilinan J."/>
            <person name="Pereira M.F."/>
            <person name="Perotto S."/>
            <person name="Peter M."/>
            <person name="Pfister S."/>
            <person name="Riley R."/>
            <person name="Sitrit Y."/>
            <person name="Stielow J.B."/>
            <person name="Szollosi G."/>
            <person name="Zifcakova L."/>
            <person name="Stursova M."/>
            <person name="Spatafora J.W."/>
            <person name="Tedersoo L."/>
            <person name="Vaario L.M."/>
            <person name="Yamada A."/>
            <person name="Yan M."/>
            <person name="Wang P."/>
            <person name="Xu J."/>
            <person name="Bruns T."/>
            <person name="Baldrian P."/>
            <person name="Vilgalys R."/>
            <person name="Dunand C."/>
            <person name="Henrissat B."/>
            <person name="Grigoriev I.V."/>
            <person name="Hibbett D."/>
            <person name="Nagy L.G."/>
            <person name="Martin F.M."/>
        </authorList>
    </citation>
    <scope>NUCLEOTIDE SEQUENCE</scope>
    <source>
        <strain evidence="10">UH-Tt-Lm1</strain>
    </source>
</reference>
<dbReference type="CDD" id="cd23023">
    <property type="entry name" value="zf-HIT_BCD1"/>
    <property type="match status" value="1"/>
</dbReference>
<organism evidence="10 11">
    <name type="scientific">Thelephora terrestris</name>
    <dbReference type="NCBI Taxonomy" id="56493"/>
    <lineage>
        <taxon>Eukaryota</taxon>
        <taxon>Fungi</taxon>
        <taxon>Dikarya</taxon>
        <taxon>Basidiomycota</taxon>
        <taxon>Agaricomycotina</taxon>
        <taxon>Agaricomycetes</taxon>
        <taxon>Thelephorales</taxon>
        <taxon>Thelephoraceae</taxon>
        <taxon>Thelephora</taxon>
    </lineage>
</organism>
<dbReference type="GO" id="GO:0005634">
    <property type="term" value="C:nucleus"/>
    <property type="evidence" value="ECO:0007669"/>
    <property type="project" value="TreeGrafter"/>
</dbReference>
<dbReference type="SUPFAM" id="SSF144232">
    <property type="entry name" value="HIT/MYND zinc finger-like"/>
    <property type="match status" value="1"/>
</dbReference>
<feature type="domain" description="HIT-type" evidence="9">
    <location>
        <begin position="25"/>
        <end position="63"/>
    </location>
</feature>
<dbReference type="Proteomes" id="UP000736335">
    <property type="component" value="Unassembled WGS sequence"/>
</dbReference>
<evidence type="ECO:0000256" key="2">
    <source>
        <dbReference type="ARBA" id="ARBA00022723"/>
    </source>
</evidence>
<evidence type="ECO:0000259" key="9">
    <source>
        <dbReference type="PROSITE" id="PS51083"/>
    </source>
</evidence>
<protein>
    <recommendedName>
        <fullName evidence="9">HIT-type domain-containing protein</fullName>
    </recommendedName>
</protein>
<dbReference type="Gene3D" id="3.30.60.190">
    <property type="match status" value="1"/>
</dbReference>
<keyword evidence="2" id="KW-0479">Metal-binding</keyword>
<evidence type="ECO:0000256" key="5">
    <source>
        <dbReference type="ARBA" id="ARBA00049598"/>
    </source>
</evidence>
<name>A0A9P6HBB1_9AGAM</name>
<evidence type="ECO:0000256" key="6">
    <source>
        <dbReference type="ARBA" id="ARBA00049654"/>
    </source>
</evidence>
<comment type="caution">
    <text evidence="10">The sequence shown here is derived from an EMBL/GenBank/DDBJ whole genome shotgun (WGS) entry which is preliminary data.</text>
</comment>
<dbReference type="GO" id="GO:0008270">
    <property type="term" value="F:zinc ion binding"/>
    <property type="evidence" value="ECO:0007669"/>
    <property type="project" value="UniProtKB-UniRule"/>
</dbReference>
<keyword evidence="3 7" id="KW-0863">Zinc-finger</keyword>
<accession>A0A9P6HBB1</accession>